<reference evidence="2" key="1">
    <citation type="submission" date="2013-09" db="EMBL/GenBank/DDBJ databases">
        <title>The Genome Sequence of Anopheles culicifacies species A.</title>
        <authorList>
            <consortium name="The Broad Institute Genomics Platform"/>
            <person name="Neafsey D.E."/>
            <person name="Besansky N."/>
            <person name="Howell P."/>
            <person name="Walton C."/>
            <person name="Young S.K."/>
            <person name="Zeng Q."/>
            <person name="Gargeya S."/>
            <person name="Fitzgerald M."/>
            <person name="Haas B."/>
            <person name="Abouelleil A."/>
            <person name="Allen A.W."/>
            <person name="Alvarado L."/>
            <person name="Arachchi H.M."/>
            <person name="Berlin A.M."/>
            <person name="Chapman S.B."/>
            <person name="Gainer-Dewar J."/>
            <person name="Goldberg J."/>
            <person name="Griggs A."/>
            <person name="Gujja S."/>
            <person name="Hansen M."/>
            <person name="Howarth C."/>
            <person name="Imamovic A."/>
            <person name="Ireland A."/>
            <person name="Larimer J."/>
            <person name="McCowan C."/>
            <person name="Murphy C."/>
            <person name="Pearson M."/>
            <person name="Poon T.W."/>
            <person name="Priest M."/>
            <person name="Roberts A."/>
            <person name="Saif S."/>
            <person name="Shea T."/>
            <person name="Sisk P."/>
            <person name="Sykes S."/>
            <person name="Wortman J."/>
            <person name="Nusbaum C."/>
            <person name="Birren B."/>
        </authorList>
    </citation>
    <scope>NUCLEOTIDE SEQUENCE [LARGE SCALE GENOMIC DNA]</scope>
    <source>
        <strain evidence="2">A-37</strain>
    </source>
</reference>
<dbReference type="EMBL" id="AXCM01009718">
    <property type="status" value="NOT_ANNOTATED_CDS"/>
    <property type="molecule type" value="Genomic_DNA"/>
</dbReference>
<keyword evidence="2" id="KW-1185">Reference proteome</keyword>
<evidence type="ECO:0000313" key="1">
    <source>
        <dbReference type="EnsemblMetazoa" id="ACUA016632-PA"/>
    </source>
</evidence>
<sequence length="198" mass="22315">MPHFNGKQMIPHQLPVKGIAGEENPAHVTLTSNKKIIIMLKSRYTLKVFQLDQQLVLRTGTHYPVKFLESEPKLATQITEPVPIFGPVTVEVNRTVVPLLEDDPIVTVRQLLEHGLQFVPQKFDALIDVKLQVHHLQSHLGGVESGLGDHCDEILRTDWSVLEGGHFLPLLHWGCFETTEQMTMAEAEKRNPPENEAV</sequence>
<dbReference type="AlphaFoldDB" id="A0A182MEX7"/>
<accession>A0A182MEX7</accession>
<dbReference type="EnsemblMetazoa" id="ACUA016632-RA">
    <property type="protein sequence ID" value="ACUA016632-PA"/>
    <property type="gene ID" value="ACUA016632"/>
</dbReference>
<reference evidence="1" key="2">
    <citation type="submission" date="2020-05" db="UniProtKB">
        <authorList>
            <consortium name="EnsemblMetazoa"/>
        </authorList>
    </citation>
    <scope>IDENTIFICATION</scope>
    <source>
        <strain evidence="1">A-37</strain>
    </source>
</reference>
<dbReference type="Proteomes" id="UP000075883">
    <property type="component" value="Unassembled WGS sequence"/>
</dbReference>
<dbReference type="VEuPathDB" id="VectorBase:ACUA016632"/>
<organism evidence="1 2">
    <name type="scientific">Anopheles culicifacies</name>
    <dbReference type="NCBI Taxonomy" id="139723"/>
    <lineage>
        <taxon>Eukaryota</taxon>
        <taxon>Metazoa</taxon>
        <taxon>Ecdysozoa</taxon>
        <taxon>Arthropoda</taxon>
        <taxon>Hexapoda</taxon>
        <taxon>Insecta</taxon>
        <taxon>Pterygota</taxon>
        <taxon>Neoptera</taxon>
        <taxon>Endopterygota</taxon>
        <taxon>Diptera</taxon>
        <taxon>Nematocera</taxon>
        <taxon>Culicoidea</taxon>
        <taxon>Culicidae</taxon>
        <taxon>Anophelinae</taxon>
        <taxon>Anopheles</taxon>
        <taxon>culicifacies species complex</taxon>
    </lineage>
</organism>
<name>A0A182MEX7_9DIPT</name>
<proteinExistence type="predicted"/>
<evidence type="ECO:0000313" key="2">
    <source>
        <dbReference type="Proteomes" id="UP000075883"/>
    </source>
</evidence>
<protein>
    <submittedName>
        <fullName evidence="1">Uncharacterized protein</fullName>
    </submittedName>
</protein>